<keyword evidence="1" id="KW-0812">Transmembrane</keyword>
<dbReference type="AlphaFoldDB" id="A0A1H3IVM9"/>
<sequence>MGKIVSHSPRLSANRVERLLAVLLVGLLGLYALGTLVSNSIPVLDTAGVIAIHFALVVAGVFPVAVLGHALYSSVRTGTAKPRHIEILSALIALSCSGTALLLTIDSPSSLSTPLFAIATGALLVLAGLVAVRS</sequence>
<feature type="transmembrane region" description="Helical" evidence="1">
    <location>
        <begin position="84"/>
        <end position="105"/>
    </location>
</feature>
<keyword evidence="3" id="KW-1185">Reference proteome</keyword>
<keyword evidence="1" id="KW-1133">Transmembrane helix</keyword>
<proteinExistence type="predicted"/>
<protein>
    <submittedName>
        <fullName evidence="2">Uncharacterized protein</fullName>
    </submittedName>
</protein>
<reference evidence="3" key="1">
    <citation type="submission" date="2016-10" db="EMBL/GenBank/DDBJ databases">
        <authorList>
            <person name="Varghese N."/>
            <person name="Submissions S."/>
        </authorList>
    </citation>
    <scope>NUCLEOTIDE SEQUENCE [LARGE SCALE GENOMIC DNA]</scope>
    <source>
        <strain evidence="3">CGMCC 1.10118</strain>
    </source>
</reference>
<feature type="transmembrane region" description="Helical" evidence="1">
    <location>
        <begin position="50"/>
        <end position="72"/>
    </location>
</feature>
<evidence type="ECO:0000313" key="2">
    <source>
        <dbReference type="EMBL" id="SDY31796.1"/>
    </source>
</evidence>
<name>A0A1H3IVM9_9EURY</name>
<dbReference type="Proteomes" id="UP000199170">
    <property type="component" value="Unassembled WGS sequence"/>
</dbReference>
<dbReference type="EMBL" id="FNPB01000011">
    <property type="protein sequence ID" value="SDY31796.1"/>
    <property type="molecule type" value="Genomic_DNA"/>
</dbReference>
<gene>
    <name evidence="2" type="ORF">SAMN04487946_11124</name>
</gene>
<evidence type="ECO:0000256" key="1">
    <source>
        <dbReference type="SAM" id="Phobius"/>
    </source>
</evidence>
<organism evidence="2 3">
    <name type="scientific">Halobellus clavatus</name>
    <dbReference type="NCBI Taxonomy" id="660517"/>
    <lineage>
        <taxon>Archaea</taxon>
        <taxon>Methanobacteriati</taxon>
        <taxon>Methanobacteriota</taxon>
        <taxon>Stenosarchaea group</taxon>
        <taxon>Halobacteria</taxon>
        <taxon>Halobacteriales</taxon>
        <taxon>Haloferacaceae</taxon>
        <taxon>Halobellus</taxon>
    </lineage>
</organism>
<keyword evidence="1" id="KW-0472">Membrane</keyword>
<accession>A0A1H3IVM9</accession>
<evidence type="ECO:0000313" key="3">
    <source>
        <dbReference type="Proteomes" id="UP000199170"/>
    </source>
</evidence>
<feature type="transmembrane region" description="Helical" evidence="1">
    <location>
        <begin position="111"/>
        <end position="132"/>
    </location>
</feature>